<feature type="non-terminal residue" evidence="1">
    <location>
        <position position="31"/>
    </location>
</feature>
<proteinExistence type="predicted"/>
<dbReference type="EMBL" id="VZOL01000349">
    <property type="protein sequence ID" value="KAB0662431.1"/>
    <property type="molecule type" value="Genomic_DNA"/>
</dbReference>
<evidence type="ECO:0000313" key="2">
    <source>
        <dbReference type="Proteomes" id="UP000473571"/>
    </source>
</evidence>
<accession>A0A6L3NCI7</accession>
<protein>
    <submittedName>
        <fullName evidence="1">Short-chain dehydrogenase</fullName>
    </submittedName>
</protein>
<sequence length="31" mass="3508">MRRKPRRSRRMAEFAPVVSLPGRRVLVTGGA</sequence>
<organism evidence="1 2">
    <name type="scientific">Burkholderia territorii</name>
    <dbReference type="NCBI Taxonomy" id="1503055"/>
    <lineage>
        <taxon>Bacteria</taxon>
        <taxon>Pseudomonadati</taxon>
        <taxon>Pseudomonadota</taxon>
        <taxon>Betaproteobacteria</taxon>
        <taxon>Burkholderiales</taxon>
        <taxon>Burkholderiaceae</taxon>
        <taxon>Burkholderia</taxon>
        <taxon>Burkholderia cepacia complex</taxon>
    </lineage>
</organism>
<name>A0A6L3NCI7_9BURK</name>
<reference evidence="1 2" key="1">
    <citation type="submission" date="2019-09" db="EMBL/GenBank/DDBJ databases">
        <title>Draft genome sequences of 48 bacterial type strains from the CCUG.</title>
        <authorList>
            <person name="Tunovic T."/>
            <person name="Pineiro-Iglesias B."/>
            <person name="Unosson C."/>
            <person name="Inganas E."/>
            <person name="Ohlen M."/>
            <person name="Cardew S."/>
            <person name="Jensie-Markopoulos S."/>
            <person name="Salva-Serra F."/>
            <person name="Jaen-Luchoro D."/>
            <person name="Karlsson R."/>
            <person name="Svensson-Stadler L."/>
            <person name="Chun J."/>
            <person name="Moore E."/>
        </authorList>
    </citation>
    <scope>NUCLEOTIDE SEQUENCE [LARGE SCALE GENOMIC DNA]</scope>
    <source>
        <strain evidence="1 2">CCUG 65687</strain>
    </source>
</reference>
<dbReference type="AlphaFoldDB" id="A0A6L3NCI7"/>
<comment type="caution">
    <text evidence="1">The sequence shown here is derived from an EMBL/GenBank/DDBJ whole genome shotgun (WGS) entry which is preliminary data.</text>
</comment>
<gene>
    <name evidence="1" type="ORF">F7R13_21535</name>
</gene>
<dbReference type="Proteomes" id="UP000473571">
    <property type="component" value="Unassembled WGS sequence"/>
</dbReference>
<evidence type="ECO:0000313" key="1">
    <source>
        <dbReference type="EMBL" id="KAB0662431.1"/>
    </source>
</evidence>